<evidence type="ECO:0000259" key="2">
    <source>
        <dbReference type="PROSITE" id="PS51462"/>
    </source>
</evidence>
<organism evidence="3 4">
    <name type="scientific">Paenibacillus montanisoli</name>
    <dbReference type="NCBI Taxonomy" id="2081970"/>
    <lineage>
        <taxon>Bacteria</taxon>
        <taxon>Bacillati</taxon>
        <taxon>Bacillota</taxon>
        <taxon>Bacilli</taxon>
        <taxon>Bacillales</taxon>
        <taxon>Paenibacillaceae</taxon>
        <taxon>Paenibacillus</taxon>
    </lineage>
</organism>
<dbReference type="Gene3D" id="3.90.79.10">
    <property type="entry name" value="Nucleoside Triphosphate Pyrophosphohydrolase"/>
    <property type="match status" value="1"/>
</dbReference>
<protein>
    <submittedName>
        <fullName evidence="3">NUDIX hydrolase</fullName>
    </submittedName>
</protein>
<dbReference type="AlphaFoldDB" id="A0A328U2D4"/>
<dbReference type="InterPro" id="IPR015797">
    <property type="entry name" value="NUDIX_hydrolase-like_dom_sf"/>
</dbReference>
<evidence type="ECO:0000313" key="3">
    <source>
        <dbReference type="EMBL" id="RAP75055.1"/>
    </source>
</evidence>
<dbReference type="InterPro" id="IPR020084">
    <property type="entry name" value="NUDIX_hydrolase_CS"/>
</dbReference>
<dbReference type="PROSITE" id="PS00893">
    <property type="entry name" value="NUDIX_BOX"/>
    <property type="match status" value="1"/>
</dbReference>
<proteinExistence type="predicted"/>
<keyword evidence="4" id="KW-1185">Reference proteome</keyword>
<dbReference type="PROSITE" id="PS51462">
    <property type="entry name" value="NUDIX"/>
    <property type="match status" value="1"/>
</dbReference>
<gene>
    <name evidence="3" type="ORF">DL346_16825</name>
</gene>
<evidence type="ECO:0000313" key="4">
    <source>
        <dbReference type="Proteomes" id="UP000249260"/>
    </source>
</evidence>
<sequence>MRLEIVTAGVFVHFNGFFPFQVGPTKTGSALGVVRLGGHRENGETGWQCAKREAYEEAGIRLTPTKPPATYWYESSNNPELMAGSWHESDCEPLLVGRRPNGHAITPIYLASTQDEPVPMMETKGVLLLSPDDIRRIAFASVTLGEYIQAGGKANLKEELPLHLPLEPFQQLRLLERLIRMHPEIANP</sequence>
<dbReference type="EMBL" id="QLUW01000003">
    <property type="protein sequence ID" value="RAP75055.1"/>
    <property type="molecule type" value="Genomic_DNA"/>
</dbReference>
<feature type="domain" description="Nudix hydrolase" evidence="2">
    <location>
        <begin position="1"/>
        <end position="152"/>
    </location>
</feature>
<dbReference type="GO" id="GO:0016787">
    <property type="term" value="F:hydrolase activity"/>
    <property type="evidence" value="ECO:0007669"/>
    <property type="project" value="UniProtKB-KW"/>
</dbReference>
<dbReference type="OrthoDB" id="2081936at2"/>
<comment type="caution">
    <text evidence="3">The sequence shown here is derived from an EMBL/GenBank/DDBJ whole genome shotgun (WGS) entry which is preliminary data.</text>
</comment>
<dbReference type="Proteomes" id="UP000249260">
    <property type="component" value="Unassembled WGS sequence"/>
</dbReference>
<reference evidence="3 4" key="1">
    <citation type="submission" date="2018-06" db="EMBL/GenBank/DDBJ databases">
        <title>Paenibacillus montanisoli sp. nov., isolated from mountain area soil.</title>
        <authorList>
            <person name="Wu M."/>
        </authorList>
    </citation>
    <scope>NUCLEOTIDE SEQUENCE [LARGE SCALE GENOMIC DNA]</scope>
    <source>
        <strain evidence="3 4">RA17</strain>
    </source>
</reference>
<evidence type="ECO:0000256" key="1">
    <source>
        <dbReference type="ARBA" id="ARBA00022801"/>
    </source>
</evidence>
<keyword evidence="1 3" id="KW-0378">Hydrolase</keyword>
<dbReference type="InterPro" id="IPR000086">
    <property type="entry name" value="NUDIX_hydrolase_dom"/>
</dbReference>
<dbReference type="Pfam" id="PF00293">
    <property type="entry name" value="NUDIX"/>
    <property type="match status" value="1"/>
</dbReference>
<name>A0A328U2D4_9BACL</name>
<dbReference type="SUPFAM" id="SSF55811">
    <property type="entry name" value="Nudix"/>
    <property type="match status" value="1"/>
</dbReference>
<accession>A0A328U2D4</accession>